<comment type="caution">
    <text evidence="1">The sequence shown here is derived from an EMBL/GenBank/DDBJ whole genome shotgun (WGS) entry which is preliminary data.</text>
</comment>
<dbReference type="AlphaFoldDB" id="A0A8T0NY70"/>
<accession>A0A8T0NY70</accession>
<dbReference type="EMBL" id="CM029053">
    <property type="protein sequence ID" value="KAG2553708.1"/>
    <property type="molecule type" value="Genomic_DNA"/>
</dbReference>
<dbReference type="Proteomes" id="UP000823388">
    <property type="component" value="Chromosome 9K"/>
</dbReference>
<reference evidence="1" key="1">
    <citation type="submission" date="2020-05" db="EMBL/GenBank/DDBJ databases">
        <title>WGS assembly of Panicum virgatum.</title>
        <authorList>
            <person name="Lovell J.T."/>
            <person name="Jenkins J."/>
            <person name="Shu S."/>
            <person name="Juenger T.E."/>
            <person name="Schmutz J."/>
        </authorList>
    </citation>
    <scope>NUCLEOTIDE SEQUENCE</scope>
    <source>
        <strain evidence="1">AP13</strain>
    </source>
</reference>
<evidence type="ECO:0000313" key="1">
    <source>
        <dbReference type="EMBL" id="KAG2553708.1"/>
    </source>
</evidence>
<sequence length="135" mass="14896">MAPKRRSLRSNLLQAAAAVCCDIQNLNYTAKKAAVATVSPPPPATAATMVEGEPQEQGIIEEIENPRPSSPPPVLPPPLPVYDINRLPHDPGERLPFKAIPIKMQLEEHIFSVNFVLFDELFKAISFSLRLCMLL</sequence>
<evidence type="ECO:0000313" key="2">
    <source>
        <dbReference type="Proteomes" id="UP000823388"/>
    </source>
</evidence>
<keyword evidence="2" id="KW-1185">Reference proteome</keyword>
<proteinExistence type="predicted"/>
<gene>
    <name evidence="1" type="ORF">PVAP13_9KG542000</name>
</gene>
<name>A0A8T0NY70_PANVG</name>
<protein>
    <submittedName>
        <fullName evidence="1">Uncharacterized protein</fullName>
    </submittedName>
</protein>
<organism evidence="1 2">
    <name type="scientific">Panicum virgatum</name>
    <name type="common">Blackwell switchgrass</name>
    <dbReference type="NCBI Taxonomy" id="38727"/>
    <lineage>
        <taxon>Eukaryota</taxon>
        <taxon>Viridiplantae</taxon>
        <taxon>Streptophyta</taxon>
        <taxon>Embryophyta</taxon>
        <taxon>Tracheophyta</taxon>
        <taxon>Spermatophyta</taxon>
        <taxon>Magnoliopsida</taxon>
        <taxon>Liliopsida</taxon>
        <taxon>Poales</taxon>
        <taxon>Poaceae</taxon>
        <taxon>PACMAD clade</taxon>
        <taxon>Panicoideae</taxon>
        <taxon>Panicodae</taxon>
        <taxon>Paniceae</taxon>
        <taxon>Panicinae</taxon>
        <taxon>Panicum</taxon>
        <taxon>Panicum sect. Hiantes</taxon>
    </lineage>
</organism>